<evidence type="ECO:0000313" key="2">
    <source>
        <dbReference type="EMBL" id="PIU74330.1"/>
    </source>
</evidence>
<dbReference type="EMBL" id="PEVZ01000032">
    <property type="protein sequence ID" value="PIU74330.1"/>
    <property type="molecule type" value="Genomic_DNA"/>
</dbReference>
<sequence>MKYLLLTLLLILVPLQLSLLYTDKLPNGNVAGISNTSYFDDKQSKNVNVSAFIGDHRFNLYGYTSPRAFVTFDGQGIFDTTTADDKGYFEFDNRFSPLSPREACLTSKDQFGRLSSPVCLPPFPIKYDVNIGPVIMPPTVSLNNPPIGSDYFIGDQVMLSGQAVPNTDVKLSVFGTGNDSKLSSIIYHLSSLIVRPVEASSFPLLDIKSDSKGNFSINLPSSNPENFRLFAQTNFNKSISANSIKLNLDILPIWMIIIKFFLFLFSLIKPRLLEILILAEIIYILYILKGHIQSKAIVLYEKRLPAIEEFNLPVVEQHNLPEKIL</sequence>
<feature type="transmembrane region" description="Helical" evidence="1">
    <location>
        <begin position="246"/>
        <end position="265"/>
    </location>
</feature>
<proteinExistence type="predicted"/>
<evidence type="ECO:0000256" key="1">
    <source>
        <dbReference type="SAM" id="Phobius"/>
    </source>
</evidence>
<keyword evidence="1" id="KW-0472">Membrane</keyword>
<comment type="caution">
    <text evidence="2">The sequence shown here is derived from an EMBL/GenBank/DDBJ whole genome shotgun (WGS) entry which is preliminary data.</text>
</comment>
<gene>
    <name evidence="2" type="ORF">COS77_02120</name>
</gene>
<keyword evidence="1" id="KW-0812">Transmembrane</keyword>
<dbReference type="AlphaFoldDB" id="A0A2M7AUM3"/>
<organism evidence="2 3">
    <name type="scientific">Candidatus Roizmanbacteria bacterium CG06_land_8_20_14_3_00_34_14</name>
    <dbReference type="NCBI Taxonomy" id="1974848"/>
    <lineage>
        <taxon>Bacteria</taxon>
        <taxon>Candidatus Roizmaniibacteriota</taxon>
    </lineage>
</organism>
<accession>A0A2M7AUM3</accession>
<evidence type="ECO:0000313" key="3">
    <source>
        <dbReference type="Proteomes" id="UP000229001"/>
    </source>
</evidence>
<feature type="transmembrane region" description="Helical" evidence="1">
    <location>
        <begin position="272"/>
        <end position="288"/>
    </location>
</feature>
<protein>
    <submittedName>
        <fullName evidence="2">Uncharacterized protein</fullName>
    </submittedName>
</protein>
<name>A0A2M7AUM3_9BACT</name>
<keyword evidence="1" id="KW-1133">Transmembrane helix</keyword>
<dbReference type="Proteomes" id="UP000229001">
    <property type="component" value="Unassembled WGS sequence"/>
</dbReference>
<reference evidence="3" key="1">
    <citation type="submission" date="2017-09" db="EMBL/GenBank/DDBJ databases">
        <title>Depth-based differentiation of microbial function through sediment-hosted aquifers and enrichment of novel symbionts in the deep terrestrial subsurface.</title>
        <authorList>
            <person name="Probst A.J."/>
            <person name="Ladd B."/>
            <person name="Jarett J.K."/>
            <person name="Geller-Mcgrath D.E."/>
            <person name="Sieber C.M.K."/>
            <person name="Emerson J.B."/>
            <person name="Anantharaman K."/>
            <person name="Thomas B.C."/>
            <person name="Malmstrom R."/>
            <person name="Stieglmeier M."/>
            <person name="Klingl A."/>
            <person name="Woyke T."/>
            <person name="Ryan C.M."/>
            <person name="Banfield J.F."/>
        </authorList>
    </citation>
    <scope>NUCLEOTIDE SEQUENCE [LARGE SCALE GENOMIC DNA]</scope>
</reference>